<name>A0A4Q0YW25_9GAMM</name>
<keyword evidence="7" id="KW-1185">Reference proteome</keyword>
<feature type="signal peptide" evidence="4">
    <location>
        <begin position="1"/>
        <end position="20"/>
    </location>
</feature>
<proteinExistence type="inferred from homology"/>
<accession>A0A4Q0YW25</accession>
<evidence type="ECO:0000259" key="5">
    <source>
        <dbReference type="PROSITE" id="PS00083"/>
    </source>
</evidence>
<dbReference type="RefSeq" id="WP_129120911.1">
    <property type="nucleotide sequence ID" value="NZ_PEIB01000002.1"/>
</dbReference>
<comment type="similarity">
    <text evidence="1">Belongs to the intradiol ring-cleavage dioxygenase family.</text>
</comment>
<dbReference type="AlphaFoldDB" id="A0A4Q0YW25"/>
<reference evidence="6 7" key="1">
    <citation type="submission" date="2017-10" db="EMBL/GenBank/DDBJ databases">
        <title>Nyctiphanis sp. nov., isolated from the stomach of the euphausiid Nyctiphanes simplex (Hansen, 1911) in the Gulf of California.</title>
        <authorList>
            <person name="Gomez-Gil B."/>
            <person name="Aguilar-Mendez M."/>
            <person name="Lopez-Cortes A."/>
            <person name="Gomez-Gutierrez J."/>
            <person name="Roque A."/>
            <person name="Lang E."/>
            <person name="Gonzalez-Castillo A."/>
        </authorList>
    </citation>
    <scope>NUCLEOTIDE SEQUENCE [LARGE SCALE GENOMIC DNA]</scope>
    <source>
        <strain evidence="6 7">CAIM 600</strain>
    </source>
</reference>
<evidence type="ECO:0000313" key="6">
    <source>
        <dbReference type="EMBL" id="RXJ74444.1"/>
    </source>
</evidence>
<keyword evidence="4" id="KW-0732">Signal</keyword>
<comment type="caution">
    <text evidence="6">The sequence shown here is derived from an EMBL/GenBank/DDBJ whole genome shotgun (WGS) entry which is preliminary data.</text>
</comment>
<gene>
    <name evidence="6" type="ORF">CS022_02235</name>
</gene>
<dbReference type="Gene3D" id="2.60.130.10">
    <property type="entry name" value="Aromatic compound dioxygenase"/>
    <property type="match status" value="1"/>
</dbReference>
<dbReference type="InterPro" id="IPR000627">
    <property type="entry name" value="Intradiol_dOase_C"/>
</dbReference>
<dbReference type="PROSITE" id="PS00083">
    <property type="entry name" value="INTRADIOL_DIOXYGENAS"/>
    <property type="match status" value="1"/>
</dbReference>
<keyword evidence="2 6" id="KW-0223">Dioxygenase</keyword>
<evidence type="ECO:0000256" key="3">
    <source>
        <dbReference type="ARBA" id="ARBA00023002"/>
    </source>
</evidence>
<protein>
    <submittedName>
        <fullName evidence="6">Protocatechuate 3,4-dioxygenase</fullName>
    </submittedName>
</protein>
<dbReference type="OrthoDB" id="9805815at2"/>
<dbReference type="PANTHER" id="PTHR33711">
    <property type="entry name" value="DIOXYGENASE, PUTATIVE (AFU_ORTHOLOGUE AFUA_2G02910)-RELATED"/>
    <property type="match status" value="1"/>
</dbReference>
<feature type="chain" id="PRO_5020815332" evidence="4">
    <location>
        <begin position="21"/>
        <end position="185"/>
    </location>
</feature>
<dbReference type="InterPro" id="IPR050770">
    <property type="entry name" value="Intradiol_RC_Dioxygenase"/>
</dbReference>
<evidence type="ECO:0000256" key="4">
    <source>
        <dbReference type="SAM" id="SignalP"/>
    </source>
</evidence>
<keyword evidence="3" id="KW-0560">Oxidoreductase</keyword>
<dbReference type="SUPFAM" id="SSF49482">
    <property type="entry name" value="Aromatic compound dioxygenase"/>
    <property type="match status" value="1"/>
</dbReference>
<dbReference type="InterPro" id="IPR015889">
    <property type="entry name" value="Intradiol_dOase_core"/>
</dbReference>
<dbReference type="GO" id="GO:0016702">
    <property type="term" value="F:oxidoreductase activity, acting on single donors with incorporation of molecular oxygen, incorporation of two atoms of oxygen"/>
    <property type="evidence" value="ECO:0007669"/>
    <property type="project" value="InterPro"/>
</dbReference>
<dbReference type="GO" id="GO:0008199">
    <property type="term" value="F:ferric iron binding"/>
    <property type="evidence" value="ECO:0007669"/>
    <property type="project" value="InterPro"/>
</dbReference>
<sequence>MKRRIFLTAAAMMTFPLAWASSRKTPTAPQREGPFYPVKDIPLSNNLVISKKAILGDVMSLEGKITNRAGDVISGARVEIWQCDAQGIYDHPRQPGYTRFDPAFTGFGATNTDSSGRYQFTTMLPYPYPGRPPHIHVKIWIGNEEKLTTQLYLAEQNPYVPKNLKLSPRKVGNDEWLADFDFVVV</sequence>
<dbReference type="PANTHER" id="PTHR33711:SF9">
    <property type="entry name" value="PROTOCATECHUATE 3,4-DIOXYGENASE ALPHA CHAIN"/>
    <property type="match status" value="1"/>
</dbReference>
<dbReference type="Pfam" id="PF00775">
    <property type="entry name" value="Dioxygenase_C"/>
    <property type="match status" value="1"/>
</dbReference>
<organism evidence="6 7">
    <name type="scientific">Veronia nyctiphanis</name>
    <dbReference type="NCBI Taxonomy" id="1278244"/>
    <lineage>
        <taxon>Bacteria</taxon>
        <taxon>Pseudomonadati</taxon>
        <taxon>Pseudomonadota</taxon>
        <taxon>Gammaproteobacteria</taxon>
        <taxon>Vibrionales</taxon>
        <taxon>Vibrionaceae</taxon>
        <taxon>Veronia</taxon>
    </lineage>
</organism>
<dbReference type="EMBL" id="PEIB01000002">
    <property type="protein sequence ID" value="RXJ74444.1"/>
    <property type="molecule type" value="Genomic_DNA"/>
</dbReference>
<dbReference type="Proteomes" id="UP000290287">
    <property type="component" value="Unassembled WGS sequence"/>
</dbReference>
<evidence type="ECO:0000313" key="7">
    <source>
        <dbReference type="Proteomes" id="UP000290287"/>
    </source>
</evidence>
<evidence type="ECO:0000256" key="1">
    <source>
        <dbReference type="ARBA" id="ARBA00007825"/>
    </source>
</evidence>
<evidence type="ECO:0000256" key="2">
    <source>
        <dbReference type="ARBA" id="ARBA00022964"/>
    </source>
</evidence>
<feature type="domain" description="Intradiol ring-cleavage dioxygenases" evidence="5">
    <location>
        <begin position="61"/>
        <end position="89"/>
    </location>
</feature>